<comment type="catalytic activity">
    <reaction evidence="1 9">
        <text>(2S)-2-acetolactate + H(+) = (R)-acetoin + CO2</text>
        <dbReference type="Rhea" id="RHEA:21580"/>
        <dbReference type="ChEBI" id="CHEBI:15378"/>
        <dbReference type="ChEBI" id="CHEBI:15686"/>
        <dbReference type="ChEBI" id="CHEBI:16526"/>
        <dbReference type="ChEBI" id="CHEBI:58476"/>
        <dbReference type="EC" id="4.1.1.5"/>
    </reaction>
</comment>
<dbReference type="SUPFAM" id="SSF117856">
    <property type="entry name" value="AF0104/ALDC/Ptd012-like"/>
    <property type="match status" value="1"/>
</dbReference>
<comment type="similarity">
    <text evidence="3 9">Belongs to the alpha-acetolactate decarboxylase family.</text>
</comment>
<evidence type="ECO:0000256" key="9">
    <source>
        <dbReference type="PIRNR" id="PIRNR001332"/>
    </source>
</evidence>
<dbReference type="Gene3D" id="3.30.1330.80">
    <property type="entry name" value="Hypothetical protein, similar to alpha- acetolactate decarboxylase, domain 2"/>
    <property type="match status" value="2"/>
</dbReference>
<dbReference type="NCBIfam" id="TIGR01252">
    <property type="entry name" value="acetolac_decarb"/>
    <property type="match status" value="1"/>
</dbReference>
<dbReference type="PIRSF" id="PIRSF001332">
    <property type="entry name" value="Acetolac_decarb"/>
    <property type="match status" value="1"/>
</dbReference>
<dbReference type="EMBL" id="BMDS01000008">
    <property type="protein sequence ID" value="GGI64097.1"/>
    <property type="molecule type" value="Genomic_DNA"/>
</dbReference>
<evidence type="ECO:0000256" key="8">
    <source>
        <dbReference type="ARBA" id="ARBA00023239"/>
    </source>
</evidence>
<protein>
    <recommendedName>
        <fullName evidence="5 9">Alpha-acetolactate decarboxylase</fullName>
        <ecNumber evidence="4 9">4.1.1.5</ecNumber>
    </recommendedName>
</protein>
<dbReference type="InterPro" id="IPR005128">
    <property type="entry name" value="Acetolactate_a_deCO2ase"/>
</dbReference>
<evidence type="ECO:0000256" key="4">
    <source>
        <dbReference type="ARBA" id="ARBA00013204"/>
    </source>
</evidence>
<evidence type="ECO:0000256" key="1">
    <source>
        <dbReference type="ARBA" id="ARBA00001784"/>
    </source>
</evidence>
<dbReference type="PANTHER" id="PTHR35524:SF1">
    <property type="entry name" value="ALPHA-ACETOLACTATE DECARBOXYLASE"/>
    <property type="match status" value="1"/>
</dbReference>
<keyword evidence="6 9" id="KW-0210">Decarboxylase</keyword>
<dbReference type="CDD" id="cd17299">
    <property type="entry name" value="acetolactate_decarboxylase"/>
    <property type="match status" value="1"/>
</dbReference>
<name>A0ABQ2C7X1_9LACO</name>
<keyword evidence="7 9" id="KW-0005">Acetoin biosynthesis</keyword>
<accession>A0ABQ2C7X1</accession>
<comment type="pathway">
    <text evidence="2 9">Polyol metabolism; (R,R)-butane-2,3-diol biosynthesis; (R,R)-butane-2,3-diol from pyruvate: step 2/3.</text>
</comment>
<reference evidence="11" key="1">
    <citation type="journal article" date="2019" name="Int. J. Syst. Evol. Microbiol.">
        <title>The Global Catalogue of Microorganisms (GCM) 10K type strain sequencing project: providing services to taxonomists for standard genome sequencing and annotation.</title>
        <authorList>
            <consortium name="The Broad Institute Genomics Platform"/>
            <consortium name="The Broad Institute Genome Sequencing Center for Infectious Disease"/>
            <person name="Wu L."/>
            <person name="Ma J."/>
        </authorList>
    </citation>
    <scope>NUCLEOTIDE SEQUENCE [LARGE SCALE GENOMIC DNA]</scope>
    <source>
        <strain evidence="11">CCM 8609</strain>
    </source>
</reference>
<evidence type="ECO:0000256" key="3">
    <source>
        <dbReference type="ARBA" id="ARBA00007106"/>
    </source>
</evidence>
<comment type="caution">
    <text evidence="10">The sequence shown here is derived from an EMBL/GenBank/DDBJ whole genome shotgun (WGS) entry which is preliminary data.</text>
</comment>
<keyword evidence="8 9" id="KW-0456">Lyase</keyword>
<evidence type="ECO:0000256" key="7">
    <source>
        <dbReference type="ARBA" id="ARBA00023061"/>
    </source>
</evidence>
<evidence type="ECO:0000256" key="6">
    <source>
        <dbReference type="ARBA" id="ARBA00022793"/>
    </source>
</evidence>
<dbReference type="PANTHER" id="PTHR35524">
    <property type="entry name" value="ALPHA-ACETOLACTATE DECARBOXYLASE"/>
    <property type="match status" value="1"/>
</dbReference>
<evidence type="ECO:0000256" key="2">
    <source>
        <dbReference type="ARBA" id="ARBA00005170"/>
    </source>
</evidence>
<organism evidence="10 11">
    <name type="scientific">Limosilactobacillus caviae</name>
    <dbReference type="NCBI Taxonomy" id="1769424"/>
    <lineage>
        <taxon>Bacteria</taxon>
        <taxon>Bacillati</taxon>
        <taxon>Bacillota</taxon>
        <taxon>Bacilli</taxon>
        <taxon>Lactobacillales</taxon>
        <taxon>Lactobacillaceae</taxon>
        <taxon>Limosilactobacillus</taxon>
    </lineage>
</organism>
<evidence type="ECO:0000256" key="5">
    <source>
        <dbReference type="ARBA" id="ARBA00020164"/>
    </source>
</evidence>
<evidence type="ECO:0000313" key="10">
    <source>
        <dbReference type="EMBL" id="GGI64097.1"/>
    </source>
</evidence>
<dbReference type="EC" id="4.1.1.5" evidence="4 9"/>
<sequence>MIHNLANIERADIITTLYEHGTLAALMAGNFDGTITVRDLLKHGSMGIGTFTGLDGEVLILDNEVYQAVASGKVNRITDMNATMPFASVHFPAEQQGITLTDVNFAKLNNDFVKAHKLNNVFAFLKLNGNFEHVKIRIAPKQEKPYPTLLDVAQHQPEFTADNIAGTIIGYYAPEIFGTITAAGWHLHFISDDRQFAGHLLAFDASELTGSFEVFDNLEQHLPVDNKEFRESTVDMSTLRDGIAKSEGNAD</sequence>
<dbReference type="Pfam" id="PF03306">
    <property type="entry name" value="AAL_decarboxy"/>
    <property type="match status" value="1"/>
</dbReference>
<gene>
    <name evidence="10" type="primary">aldB</name>
    <name evidence="10" type="ORF">GCM10011459_19310</name>
</gene>
<keyword evidence="11" id="KW-1185">Reference proteome</keyword>
<dbReference type="Proteomes" id="UP000603295">
    <property type="component" value="Unassembled WGS sequence"/>
</dbReference>
<evidence type="ECO:0000313" key="11">
    <source>
        <dbReference type="Proteomes" id="UP000603295"/>
    </source>
</evidence>
<proteinExistence type="inferred from homology"/>